<dbReference type="SUPFAM" id="SSF55729">
    <property type="entry name" value="Acyl-CoA N-acyltransferases (Nat)"/>
    <property type="match status" value="1"/>
</dbReference>
<dbReference type="PANTHER" id="PTHR47542">
    <property type="entry name" value="ACYL-COA N-ACYLTRANSFERASES (NAT) SUPERFAMILY PROTEIN"/>
    <property type="match status" value="1"/>
</dbReference>
<feature type="domain" description="N-acetyltransferase" evidence="2">
    <location>
        <begin position="122"/>
        <end position="215"/>
    </location>
</feature>
<evidence type="ECO:0000313" key="4">
    <source>
        <dbReference type="Proteomes" id="UP000193944"/>
    </source>
</evidence>
<name>A0A1Y1XA56_9FUNG</name>
<dbReference type="AlphaFoldDB" id="A0A1Y1XA56"/>
<evidence type="ECO:0000256" key="1">
    <source>
        <dbReference type="SAM" id="MobiDB-lite"/>
    </source>
</evidence>
<dbReference type="Proteomes" id="UP000193944">
    <property type="component" value="Unassembled WGS sequence"/>
</dbReference>
<organism evidence="3 4">
    <name type="scientific">Anaeromyces robustus</name>
    <dbReference type="NCBI Taxonomy" id="1754192"/>
    <lineage>
        <taxon>Eukaryota</taxon>
        <taxon>Fungi</taxon>
        <taxon>Fungi incertae sedis</taxon>
        <taxon>Chytridiomycota</taxon>
        <taxon>Chytridiomycota incertae sedis</taxon>
        <taxon>Neocallimastigomycetes</taxon>
        <taxon>Neocallimastigales</taxon>
        <taxon>Neocallimastigaceae</taxon>
        <taxon>Anaeromyces</taxon>
    </lineage>
</organism>
<proteinExistence type="predicted"/>
<accession>A0A1Y1XA56</accession>
<reference evidence="3 4" key="1">
    <citation type="submission" date="2016-08" db="EMBL/GenBank/DDBJ databases">
        <title>A Parts List for Fungal Cellulosomes Revealed by Comparative Genomics.</title>
        <authorList>
            <consortium name="DOE Joint Genome Institute"/>
            <person name="Haitjema C.H."/>
            <person name="Gilmore S.P."/>
            <person name="Henske J.K."/>
            <person name="Solomon K.V."/>
            <person name="De Groot R."/>
            <person name="Kuo A."/>
            <person name="Mondo S.J."/>
            <person name="Salamov A.A."/>
            <person name="Labutti K."/>
            <person name="Zhao Z."/>
            <person name="Chiniquy J."/>
            <person name="Barry K."/>
            <person name="Brewer H.M."/>
            <person name="Purvine S.O."/>
            <person name="Wright A.T."/>
            <person name="Boxma B."/>
            <person name="Van Alen T."/>
            <person name="Hackstein J.H."/>
            <person name="Baker S.E."/>
            <person name="Grigoriev I.V."/>
            <person name="O'Malley M.A."/>
        </authorList>
    </citation>
    <scope>NUCLEOTIDE SEQUENCE [LARGE SCALE GENOMIC DNA]</scope>
    <source>
        <strain evidence="3 4">S4</strain>
    </source>
</reference>
<evidence type="ECO:0000259" key="2">
    <source>
        <dbReference type="PROSITE" id="PS51186"/>
    </source>
</evidence>
<dbReference type="InterPro" id="IPR016181">
    <property type="entry name" value="Acyl_CoA_acyltransferase"/>
</dbReference>
<gene>
    <name evidence="3" type="ORF">BCR32DRAFT_278700</name>
</gene>
<evidence type="ECO:0000313" key="3">
    <source>
        <dbReference type="EMBL" id="ORX82632.1"/>
    </source>
</evidence>
<dbReference type="GO" id="GO:0016747">
    <property type="term" value="F:acyltransferase activity, transferring groups other than amino-acyl groups"/>
    <property type="evidence" value="ECO:0007669"/>
    <property type="project" value="InterPro"/>
</dbReference>
<dbReference type="Pfam" id="PF00583">
    <property type="entry name" value="Acetyltransf_1"/>
    <property type="match status" value="1"/>
</dbReference>
<dbReference type="STRING" id="1754192.A0A1Y1XA56"/>
<feature type="compositionally biased region" description="Polar residues" evidence="1">
    <location>
        <begin position="106"/>
        <end position="117"/>
    </location>
</feature>
<dbReference type="PROSITE" id="PS51186">
    <property type="entry name" value="GNAT"/>
    <property type="match status" value="1"/>
</dbReference>
<dbReference type="EMBL" id="MCFG01000090">
    <property type="protein sequence ID" value="ORX82632.1"/>
    <property type="molecule type" value="Genomic_DNA"/>
</dbReference>
<feature type="region of interest" description="Disordered" evidence="1">
    <location>
        <begin position="68"/>
        <end position="117"/>
    </location>
</feature>
<protein>
    <recommendedName>
        <fullName evidence="2">N-acetyltransferase domain-containing protein</fullName>
    </recommendedName>
</protein>
<dbReference type="OrthoDB" id="41532at2759"/>
<comment type="caution">
    <text evidence="3">The sequence shown here is derived from an EMBL/GenBank/DDBJ whole genome shotgun (WGS) entry which is preliminary data.</text>
</comment>
<keyword evidence="4" id="KW-1185">Reference proteome</keyword>
<reference evidence="3 4" key="2">
    <citation type="submission" date="2016-08" db="EMBL/GenBank/DDBJ databases">
        <title>Pervasive Adenine N6-methylation of Active Genes in Fungi.</title>
        <authorList>
            <consortium name="DOE Joint Genome Institute"/>
            <person name="Mondo S.J."/>
            <person name="Dannebaum R.O."/>
            <person name="Kuo R.C."/>
            <person name="Labutti K."/>
            <person name="Haridas S."/>
            <person name="Kuo A."/>
            <person name="Salamov A."/>
            <person name="Ahrendt S.R."/>
            <person name="Lipzen A."/>
            <person name="Sullivan W."/>
            <person name="Andreopoulos W.B."/>
            <person name="Clum A."/>
            <person name="Lindquist E."/>
            <person name="Daum C."/>
            <person name="Ramamoorthy G.K."/>
            <person name="Gryganskyi A."/>
            <person name="Culley D."/>
            <person name="Magnuson J.K."/>
            <person name="James T.Y."/>
            <person name="O'Malley M.A."/>
            <person name="Stajich J.E."/>
            <person name="Spatafora J.W."/>
            <person name="Visel A."/>
            <person name="Grigoriev I.V."/>
        </authorList>
    </citation>
    <scope>NUCLEOTIDE SEQUENCE [LARGE SCALE GENOMIC DNA]</scope>
    <source>
        <strain evidence="3 4">S4</strain>
    </source>
</reference>
<dbReference type="Gene3D" id="3.40.630.30">
    <property type="match status" value="1"/>
</dbReference>
<dbReference type="PANTHER" id="PTHR47542:SF2">
    <property type="entry name" value="ACYL-COA N-ACYLTRANSFERASES (NAT) SUPERFAMILY PROTEIN"/>
    <property type="match status" value="1"/>
</dbReference>
<sequence>MENNNLIIKSLDTLKEINASQKNIIINNIQKLEKKIFPKNEQMDISAEIKKRTNTLIIAMTKNNNYNSEDSYSININKNKNKNKNNNENEKNKLKKKKSKINSKNMKQTSPKLNSTNSDSYNVQGYLIYSKKDSIIKFAVDPSKRNQGTGWKLLSYSLQRMTNQAPKEHKINLSVDINRLPAQYLYKKAGFKIKEQINDYYEPNRHAYIMEYTVT</sequence>
<dbReference type="InterPro" id="IPR000182">
    <property type="entry name" value="GNAT_dom"/>
</dbReference>